<feature type="domain" description="NADPH-dependent FMN reductase-like" evidence="1">
    <location>
        <begin position="1"/>
        <end position="141"/>
    </location>
</feature>
<dbReference type="OrthoDB" id="9790975at2"/>
<dbReference type="InterPro" id="IPR029039">
    <property type="entry name" value="Flavoprotein-like_sf"/>
</dbReference>
<evidence type="ECO:0000313" key="2">
    <source>
        <dbReference type="EMBL" id="STD83372.1"/>
    </source>
</evidence>
<gene>
    <name evidence="2" type="ORF">NCTC12360_01837</name>
</gene>
<protein>
    <submittedName>
        <fullName evidence="2">Multimeric flavodoxin WrbA</fullName>
    </submittedName>
</protein>
<reference evidence="2 3" key="1">
    <citation type="submission" date="2018-06" db="EMBL/GenBank/DDBJ databases">
        <authorList>
            <consortium name="Pathogen Informatics"/>
            <person name="Doyle S."/>
        </authorList>
    </citation>
    <scope>NUCLEOTIDE SEQUENCE [LARGE SCALE GENOMIC DNA]</scope>
    <source>
        <strain evidence="2 3">NCTC12360</strain>
    </source>
</reference>
<dbReference type="Proteomes" id="UP000254807">
    <property type="component" value="Unassembled WGS sequence"/>
</dbReference>
<dbReference type="Pfam" id="PF03358">
    <property type="entry name" value="FMN_red"/>
    <property type="match status" value="1"/>
</dbReference>
<evidence type="ECO:0000313" key="3">
    <source>
        <dbReference type="Proteomes" id="UP000254807"/>
    </source>
</evidence>
<dbReference type="EMBL" id="UFYW01000001">
    <property type="protein sequence ID" value="STD83372.1"/>
    <property type="molecule type" value="Genomic_DNA"/>
</dbReference>
<dbReference type="GO" id="GO:0016491">
    <property type="term" value="F:oxidoreductase activity"/>
    <property type="evidence" value="ECO:0007669"/>
    <property type="project" value="InterPro"/>
</dbReference>
<keyword evidence="3" id="KW-1185">Reference proteome</keyword>
<dbReference type="InterPro" id="IPR005025">
    <property type="entry name" value="FMN_Rdtase-like_dom"/>
</dbReference>
<dbReference type="SUPFAM" id="SSF52218">
    <property type="entry name" value="Flavoproteins"/>
    <property type="match status" value="1"/>
</dbReference>
<proteinExistence type="predicted"/>
<dbReference type="Gene3D" id="3.40.50.360">
    <property type="match status" value="1"/>
</dbReference>
<organism evidence="2 3">
    <name type="scientific">Enterococcus gallinarum</name>
    <dbReference type="NCBI Taxonomy" id="1353"/>
    <lineage>
        <taxon>Bacteria</taxon>
        <taxon>Bacillati</taxon>
        <taxon>Bacillota</taxon>
        <taxon>Bacilli</taxon>
        <taxon>Lactobacillales</taxon>
        <taxon>Enterococcaceae</taxon>
        <taxon>Enterococcus</taxon>
    </lineage>
</organism>
<dbReference type="AlphaFoldDB" id="A0A376H0E3"/>
<accession>A0A376H0E3</accession>
<dbReference type="RefSeq" id="WP_060815641.1">
    <property type="nucleotide sequence ID" value="NZ_JBHULA010000022.1"/>
</dbReference>
<evidence type="ECO:0000259" key="1">
    <source>
        <dbReference type="Pfam" id="PF03358"/>
    </source>
</evidence>
<name>A0A376H0E3_ENTGA</name>
<sequence length="221" mass="26405">MKYFIYSGSKRINSDSNFIAERLAELIQTYNHYCVYINPINTDILEIQEDFNTNWDKKLDQWKTDLLRSDIIIFICPVYLQNVSGSFKIFLDNISQWTHTMRLVGKIGIPIFVYSSNCGTIVCSYVTRIMEFLGLYILKSYKINLSLQKEDSINRVFLDITNEITKLKHITVSQFQNEIFLNYKEVFKNNLFNRIEQKYWSNESILSYNSFQEYYEEKRKN</sequence>